<dbReference type="KEGG" id="vg:23461880"/>
<dbReference type="EMBL" id="KP136319">
    <property type="protein sequence ID" value="AJF96963.1"/>
    <property type="molecule type" value="Genomic_DNA"/>
</dbReference>
<evidence type="ECO:0000256" key="1">
    <source>
        <dbReference type="SAM" id="MobiDB-lite"/>
    </source>
</evidence>
<evidence type="ECO:0000313" key="2">
    <source>
        <dbReference type="EMBL" id="AJF96963.1"/>
    </source>
</evidence>
<feature type="region of interest" description="Disordered" evidence="1">
    <location>
        <begin position="1"/>
        <end position="21"/>
    </location>
</feature>
<reference evidence="2 3" key="1">
    <citation type="journal article" date="2015" name="Parasitol. Res.">
        <title>Viruses in close associations with free-living amoebae.</title>
        <authorList>
            <person name="Scheid P."/>
        </authorList>
    </citation>
    <scope>NUCLEOTIDE SEQUENCE [LARGE SCALE GENOMIC DNA]</scope>
    <source>
        <strain evidence="2">KlaHel</strain>
    </source>
</reference>
<sequence>MDAQQPTRKAVALEGSAETAPPTSAKNLLAEALACMAWDGIVDTSRLASIEFAHDEAAARRVVALAARLIDSRMRAGIMIFPSDGITIGGVDMVEDWNVSRFVAVRHNGAWRVEALGATVTMTDERLALYCALCARGARFSMTWQVCTDDMKRAGHDSASPLEAGWCLDWRSMWMSRVVRALAAASGAWTGDEVMRTQSLARVLLAVLEARNAKGPLAGLDGSNNAQPTTPSDAVTSTRIAEAALVATGMPRGIEFSSTTDSTIIMDMTLDAVHAVEMLHMIINSAQRIYETESLYTQVILPAEYDALQRNTPAGAFK</sequence>
<evidence type="ECO:0000313" key="3">
    <source>
        <dbReference type="Proteomes" id="UP000202511"/>
    </source>
</evidence>
<dbReference type="RefSeq" id="YP_009119198.1">
    <property type="nucleotide sequence ID" value="NC_026440.1"/>
</dbReference>
<organism evidence="2 3">
    <name type="scientific">Pandoravirus inopinatum</name>
    <dbReference type="NCBI Taxonomy" id="1605721"/>
    <lineage>
        <taxon>Viruses</taxon>
        <taxon>Pandoravirus</taxon>
    </lineage>
</organism>
<proteinExistence type="predicted"/>
<dbReference type="Proteomes" id="UP000202511">
    <property type="component" value="Segment"/>
</dbReference>
<dbReference type="GeneID" id="23461880"/>
<name>A0A0B5IW96_9VIRU</name>
<accession>A0A0B5IW96</accession>
<protein>
    <submittedName>
        <fullName evidence="2">Uncharacterized protein</fullName>
    </submittedName>
</protein>